<proteinExistence type="predicted"/>
<comment type="caution">
    <text evidence="2">The sequence shown here is derived from an EMBL/GenBank/DDBJ whole genome shotgun (WGS) entry which is preliminary data.</text>
</comment>
<dbReference type="InterPro" id="IPR027417">
    <property type="entry name" value="P-loop_NTPase"/>
</dbReference>
<dbReference type="PROSITE" id="PS50076">
    <property type="entry name" value="DNAJ_2"/>
    <property type="match status" value="1"/>
</dbReference>
<dbReference type="SUPFAM" id="SSF46565">
    <property type="entry name" value="Chaperone J-domain"/>
    <property type="match status" value="1"/>
</dbReference>
<dbReference type="PRINTS" id="PR00625">
    <property type="entry name" value="JDOMAIN"/>
</dbReference>
<dbReference type="SUPFAM" id="SSF52540">
    <property type="entry name" value="P-loop containing nucleoside triphosphate hydrolases"/>
    <property type="match status" value="1"/>
</dbReference>
<dbReference type="AlphaFoldDB" id="A0A0F9BMZ8"/>
<dbReference type="Gene3D" id="3.40.50.300">
    <property type="entry name" value="P-loop containing nucleotide triphosphate hydrolases"/>
    <property type="match status" value="1"/>
</dbReference>
<dbReference type="PANTHER" id="PTHR42957">
    <property type="entry name" value="HELICASE MJ1565-RELATED"/>
    <property type="match status" value="1"/>
</dbReference>
<feature type="domain" description="J" evidence="1">
    <location>
        <begin position="1"/>
        <end position="62"/>
    </location>
</feature>
<protein>
    <recommendedName>
        <fullName evidence="1">J domain-containing protein</fullName>
    </recommendedName>
</protein>
<dbReference type="EMBL" id="LAZR01048414">
    <property type="protein sequence ID" value="KKK91984.1"/>
    <property type="molecule type" value="Genomic_DNA"/>
</dbReference>
<accession>A0A0F9BMZ8</accession>
<name>A0A0F9BMZ8_9ZZZZ</name>
<evidence type="ECO:0000259" key="1">
    <source>
        <dbReference type="PROSITE" id="PS50076"/>
    </source>
</evidence>
<dbReference type="InterPro" id="IPR001623">
    <property type="entry name" value="DnaJ_domain"/>
</dbReference>
<evidence type="ECO:0000313" key="2">
    <source>
        <dbReference type="EMBL" id="KKK91984.1"/>
    </source>
</evidence>
<feature type="non-terminal residue" evidence="2">
    <location>
        <position position="387"/>
    </location>
</feature>
<reference evidence="2" key="1">
    <citation type="journal article" date="2015" name="Nature">
        <title>Complex archaea that bridge the gap between prokaryotes and eukaryotes.</title>
        <authorList>
            <person name="Spang A."/>
            <person name="Saw J.H."/>
            <person name="Jorgensen S.L."/>
            <person name="Zaremba-Niedzwiedzka K."/>
            <person name="Martijn J."/>
            <person name="Lind A.E."/>
            <person name="van Eijk R."/>
            <person name="Schleper C."/>
            <person name="Guy L."/>
            <person name="Ettema T.J."/>
        </authorList>
    </citation>
    <scope>NUCLEOTIDE SEQUENCE</scope>
</reference>
<dbReference type="InterPro" id="IPR036869">
    <property type="entry name" value="J_dom_sf"/>
</dbReference>
<dbReference type="PANTHER" id="PTHR42957:SF1">
    <property type="entry name" value="HELICASE MJ1565-RELATED"/>
    <property type="match status" value="1"/>
</dbReference>
<sequence length="387" mass="44986">MQVQEGSNREEIKNSFRRLVKKYHPDKNKTNGVSSEEKIKVLIKAYKTLTDSEKRLYYDKSLQSRNVERYYYTEEYKNDEFGLKVQAKRVLNDLLNKDGSKAVKNYELLKKENEGFDLLAYLGLKDYLDCKFLLAEEYEKQGNYTLAFKLYEDVYQKENGNPARRYLQEEIKERILRLSFTPEVKEAKQFWDNLDENVALVGANPERKDDRHSADRVRDKIDDARHRFADILNPDIMDPIGLIKEGLVNVLNISELSEKQANVALAYYLQELLNDKKIATLAKNAKRKSNKRYQFESPIFVIIEEAHVFIQKGEDTHAKYWASKIAREGRKFGLGLCVVSQRPRSIDSNVLSQMGSLAIMKIVQEDDQQQISSAAESISKDLIRQLT</sequence>
<organism evidence="2">
    <name type="scientific">marine sediment metagenome</name>
    <dbReference type="NCBI Taxonomy" id="412755"/>
    <lineage>
        <taxon>unclassified sequences</taxon>
        <taxon>metagenomes</taxon>
        <taxon>ecological metagenomes</taxon>
    </lineage>
</organism>
<dbReference type="InterPro" id="IPR008571">
    <property type="entry name" value="HerA-like"/>
</dbReference>
<dbReference type="InterPro" id="IPR011990">
    <property type="entry name" value="TPR-like_helical_dom_sf"/>
</dbReference>
<dbReference type="SMART" id="SM00271">
    <property type="entry name" value="DnaJ"/>
    <property type="match status" value="1"/>
</dbReference>
<dbReference type="Gene3D" id="1.10.287.110">
    <property type="entry name" value="DnaJ domain"/>
    <property type="match status" value="1"/>
</dbReference>
<dbReference type="Pfam" id="PF00226">
    <property type="entry name" value="DnaJ"/>
    <property type="match status" value="1"/>
</dbReference>
<dbReference type="CDD" id="cd06257">
    <property type="entry name" value="DnaJ"/>
    <property type="match status" value="1"/>
</dbReference>
<dbReference type="SUPFAM" id="SSF48452">
    <property type="entry name" value="TPR-like"/>
    <property type="match status" value="1"/>
</dbReference>
<gene>
    <name evidence="2" type="ORF">LCGC14_2707470</name>
</gene>